<comment type="caution">
    <text evidence="2">The sequence shown here is derived from an EMBL/GenBank/DDBJ whole genome shotgun (WGS) entry which is preliminary data.</text>
</comment>
<dbReference type="Proteomes" id="UP001187192">
    <property type="component" value="Unassembled WGS sequence"/>
</dbReference>
<evidence type="ECO:0000313" key="3">
    <source>
        <dbReference type="Proteomes" id="UP001187192"/>
    </source>
</evidence>
<feature type="compositionally biased region" description="Basic and acidic residues" evidence="1">
    <location>
        <begin position="37"/>
        <end position="48"/>
    </location>
</feature>
<dbReference type="Gramene" id="FCD_00018584-RA">
    <property type="protein sequence ID" value="FCD_00018584-RA:cds"/>
    <property type="gene ID" value="FCD_00018584"/>
</dbReference>
<organism evidence="2 3">
    <name type="scientific">Ficus carica</name>
    <name type="common">Common fig</name>
    <dbReference type="NCBI Taxonomy" id="3494"/>
    <lineage>
        <taxon>Eukaryota</taxon>
        <taxon>Viridiplantae</taxon>
        <taxon>Streptophyta</taxon>
        <taxon>Embryophyta</taxon>
        <taxon>Tracheophyta</taxon>
        <taxon>Spermatophyta</taxon>
        <taxon>Magnoliopsida</taxon>
        <taxon>eudicotyledons</taxon>
        <taxon>Gunneridae</taxon>
        <taxon>Pentapetalae</taxon>
        <taxon>rosids</taxon>
        <taxon>fabids</taxon>
        <taxon>Rosales</taxon>
        <taxon>Moraceae</taxon>
        <taxon>Ficeae</taxon>
        <taxon>Ficus</taxon>
    </lineage>
</organism>
<protein>
    <submittedName>
        <fullName evidence="2">Uncharacterized protein</fullName>
    </submittedName>
</protein>
<accession>A0AA88AMR7</accession>
<dbReference type="PANTHER" id="PTHR38223:SF4">
    <property type="match status" value="1"/>
</dbReference>
<proteinExistence type="predicted"/>
<feature type="region of interest" description="Disordered" evidence="1">
    <location>
        <begin position="1"/>
        <end position="113"/>
    </location>
</feature>
<evidence type="ECO:0000313" key="2">
    <source>
        <dbReference type="EMBL" id="GMN55475.1"/>
    </source>
</evidence>
<dbReference type="AlphaFoldDB" id="A0AA88AMR7"/>
<name>A0AA88AMR7_FICCA</name>
<sequence length="113" mass="12354">MAGLQYNFFPTDLIYPRPPLSDSAPKAVVPLQTRLRHVSDDVVPDEHQQQQQQQNPKAPRNDVISASAAATAALRVDEKAARAPPSPVLGRNQRQRGSPNSDLSSLFPEQSSD</sequence>
<gene>
    <name evidence="2" type="ORF">TIFTF001_024598</name>
</gene>
<keyword evidence="3" id="KW-1185">Reference proteome</keyword>
<reference evidence="2" key="1">
    <citation type="submission" date="2023-07" db="EMBL/GenBank/DDBJ databases">
        <title>draft genome sequence of fig (Ficus carica).</title>
        <authorList>
            <person name="Takahashi T."/>
            <person name="Nishimura K."/>
        </authorList>
    </citation>
    <scope>NUCLEOTIDE SEQUENCE</scope>
</reference>
<dbReference type="EMBL" id="BTGU01000057">
    <property type="protein sequence ID" value="GMN55475.1"/>
    <property type="molecule type" value="Genomic_DNA"/>
</dbReference>
<evidence type="ECO:0000256" key="1">
    <source>
        <dbReference type="SAM" id="MobiDB-lite"/>
    </source>
</evidence>
<feature type="compositionally biased region" description="Polar residues" evidence="1">
    <location>
        <begin position="95"/>
        <end position="113"/>
    </location>
</feature>
<dbReference type="PANTHER" id="PTHR38223">
    <property type="match status" value="1"/>
</dbReference>